<accession>A0A1Z4F1E9</accession>
<reference evidence="2 3" key="2">
    <citation type="journal article" date="2017" name="Int. J. Syst. Evol. Microbiol.">
        <title>Mycobacterium stephanolepidis sp. nov., a rapidly growing species related to Mycobacterium chelonae, isolated from marine teleost fish, Stephanolepis cirrhifer.</title>
        <authorList>
            <person name="Fukano H."/>
            <person name="Wada S."/>
            <person name="Kurata O."/>
            <person name="Katayama K."/>
            <person name="Fujiwara N."/>
            <person name="Hoshino Y."/>
        </authorList>
    </citation>
    <scope>NUCLEOTIDE SEQUENCE [LARGE SCALE GENOMIC DNA]</scope>
    <source>
        <strain evidence="2 3">NJB0901</strain>
    </source>
</reference>
<sequence length="33" mass="3474">MTSYVRRIANVAAIFACGVAAWATMWLSVSGLG</sequence>
<evidence type="ECO:0000313" key="3">
    <source>
        <dbReference type="Proteomes" id="UP000217954"/>
    </source>
</evidence>
<proteinExistence type="predicted"/>
<keyword evidence="1" id="KW-0812">Transmembrane</keyword>
<evidence type="ECO:0000313" key="2">
    <source>
        <dbReference type="EMBL" id="BAX99004.1"/>
    </source>
</evidence>
<keyword evidence="3" id="KW-1185">Reference proteome</keyword>
<organism evidence="2 3">
    <name type="scientific">[Mycobacterium] stephanolepidis</name>
    <dbReference type="NCBI Taxonomy" id="1520670"/>
    <lineage>
        <taxon>Bacteria</taxon>
        <taxon>Bacillati</taxon>
        <taxon>Actinomycetota</taxon>
        <taxon>Actinomycetes</taxon>
        <taxon>Mycobacteriales</taxon>
        <taxon>Mycobacteriaceae</taxon>
        <taxon>Mycobacteroides</taxon>
    </lineage>
</organism>
<dbReference type="AlphaFoldDB" id="A0A1Z4F1E9"/>
<feature type="transmembrane region" description="Helical" evidence="1">
    <location>
        <begin position="7"/>
        <end position="29"/>
    </location>
</feature>
<gene>
    <name evidence="2" type="ORF">MSTE_03706</name>
</gene>
<protein>
    <submittedName>
        <fullName evidence="2">Uncharacterized protein</fullName>
    </submittedName>
</protein>
<dbReference type="EMBL" id="AP018165">
    <property type="protein sequence ID" value="BAX99004.1"/>
    <property type="molecule type" value="Genomic_DNA"/>
</dbReference>
<evidence type="ECO:0000256" key="1">
    <source>
        <dbReference type="SAM" id="Phobius"/>
    </source>
</evidence>
<reference evidence="3" key="1">
    <citation type="journal article" date="2017" name="Genome Announc.">
        <title>Complete Genome Sequence of Mycobacterium stephanolepidis.</title>
        <authorList>
            <person name="Fukano H."/>
            <person name="Yoshida M."/>
            <person name="Katayama Y."/>
            <person name="Omatsu T."/>
            <person name="Mizutani T."/>
            <person name="Kurata O."/>
            <person name="Wada S."/>
            <person name="Hoshino Y."/>
        </authorList>
    </citation>
    <scope>NUCLEOTIDE SEQUENCE [LARGE SCALE GENOMIC DNA]</scope>
    <source>
        <strain evidence="3">NJB0901</strain>
    </source>
</reference>
<name>A0A1Z4F1E9_9MYCO</name>
<dbReference type="Proteomes" id="UP000217954">
    <property type="component" value="Chromosome"/>
</dbReference>
<keyword evidence="1" id="KW-1133">Transmembrane helix</keyword>
<keyword evidence="1" id="KW-0472">Membrane</keyword>
<dbReference type="KEGG" id="mste:MSTE_03706"/>